<dbReference type="Pfam" id="PF06951">
    <property type="entry name" value="PLA2G12"/>
    <property type="match status" value="1"/>
</dbReference>
<proteinExistence type="predicted"/>
<feature type="region of interest" description="Disordered" evidence="1">
    <location>
        <begin position="224"/>
        <end position="265"/>
    </location>
</feature>
<dbReference type="HOGENOM" id="CLU_091898_0_0_1"/>
<organism evidence="3">
    <name type="scientific">Albugo laibachii Nc14</name>
    <dbReference type="NCBI Taxonomy" id="890382"/>
    <lineage>
        <taxon>Eukaryota</taxon>
        <taxon>Sar</taxon>
        <taxon>Stramenopiles</taxon>
        <taxon>Oomycota</taxon>
        <taxon>Peronosporomycetes</taxon>
        <taxon>Albuginales</taxon>
        <taxon>Albuginaceae</taxon>
        <taxon>Albugo</taxon>
    </lineage>
</organism>
<dbReference type="GO" id="GO:0016042">
    <property type="term" value="P:lipid catabolic process"/>
    <property type="evidence" value="ECO:0007669"/>
    <property type="project" value="InterPro"/>
</dbReference>
<dbReference type="InterPro" id="IPR010711">
    <property type="entry name" value="PLA2G12"/>
</dbReference>
<gene>
    <name evidence="3" type="primary">AlNc14C151G7529</name>
    <name evidence="3" type="ORF">ALNC14_084880</name>
</gene>
<dbReference type="Gene3D" id="1.20.90.10">
    <property type="entry name" value="Phospholipase A2 domain"/>
    <property type="match status" value="1"/>
</dbReference>
<feature type="signal peptide" evidence="2">
    <location>
        <begin position="1"/>
        <end position="22"/>
    </location>
</feature>
<dbReference type="PANTHER" id="PTHR12824">
    <property type="entry name" value="GROUP XII SECRETORY PHOSPHOLIPASE A2 FAMILY MEMBER"/>
    <property type="match status" value="1"/>
</dbReference>
<dbReference type="SUPFAM" id="SSF48619">
    <property type="entry name" value="Phospholipase A2, PLA2"/>
    <property type="match status" value="1"/>
</dbReference>
<dbReference type="GO" id="GO:0004623">
    <property type="term" value="F:phospholipase A2 activity"/>
    <property type="evidence" value="ECO:0007669"/>
    <property type="project" value="InterPro"/>
</dbReference>
<accession>F0WM18</accession>
<dbReference type="GO" id="GO:0050482">
    <property type="term" value="P:arachidonate secretion"/>
    <property type="evidence" value="ECO:0007669"/>
    <property type="project" value="InterPro"/>
</dbReference>
<sequence length="265" mass="29228">MGKHYASNLAVVLLLTLLTADATPSIDMDKLNFGETCKANPCSLKQVPVPIRDYVFTSNGCGMAGAPMKGYEFVSDCCDLHDACYSVCGITKAHCDSSMKKCMTETCNGVTAPEQKKKCDAALSIYNLGAKVLGCPAFTQAQKEACYCVSKEKGVAAYKERLLHFLQKHADSEEKKSEEAVNKLLKKHKGKEAKLFYRLVKKYTQSIVLDTGKNNFMSEMFQKLPNLSNSPEEDALDTEEEGMDTDEEGVGQEEGMDQVEEHTEL</sequence>
<evidence type="ECO:0000256" key="2">
    <source>
        <dbReference type="SAM" id="SignalP"/>
    </source>
</evidence>
<dbReference type="GO" id="GO:0005509">
    <property type="term" value="F:calcium ion binding"/>
    <property type="evidence" value="ECO:0007669"/>
    <property type="project" value="InterPro"/>
</dbReference>
<feature type="compositionally biased region" description="Acidic residues" evidence="1">
    <location>
        <begin position="231"/>
        <end position="258"/>
    </location>
</feature>
<dbReference type="GO" id="GO:0005576">
    <property type="term" value="C:extracellular region"/>
    <property type="evidence" value="ECO:0007669"/>
    <property type="project" value="InterPro"/>
</dbReference>
<name>F0WM18_9STRA</name>
<dbReference type="InterPro" id="IPR036444">
    <property type="entry name" value="PLipase_A2_dom_sf"/>
</dbReference>
<dbReference type="PANTHER" id="PTHR12824:SF8">
    <property type="entry name" value="GXIVSPLA2, ISOFORM A"/>
    <property type="match status" value="1"/>
</dbReference>
<reference evidence="3" key="2">
    <citation type="submission" date="2011-02" db="EMBL/GenBank/DDBJ databases">
        <authorList>
            <person name="MacLean D."/>
        </authorList>
    </citation>
    <scope>NUCLEOTIDE SEQUENCE</scope>
</reference>
<dbReference type="GO" id="GO:0006644">
    <property type="term" value="P:phospholipid metabolic process"/>
    <property type="evidence" value="ECO:0007669"/>
    <property type="project" value="InterPro"/>
</dbReference>
<feature type="chain" id="PRO_5003263511" evidence="2">
    <location>
        <begin position="23"/>
        <end position="265"/>
    </location>
</feature>
<reference evidence="3" key="1">
    <citation type="journal article" date="2011" name="PLoS Biol.">
        <title>Gene gain and loss during evolution of obligate parasitism in the white rust pathogen of Arabidopsis thaliana.</title>
        <authorList>
            <person name="Kemen E."/>
            <person name="Gardiner A."/>
            <person name="Schultz-Larsen T."/>
            <person name="Kemen A.C."/>
            <person name="Balmuth A.L."/>
            <person name="Robert-Seilaniantz A."/>
            <person name="Bailey K."/>
            <person name="Holub E."/>
            <person name="Studholme D.J."/>
            <person name="Maclean D."/>
            <person name="Jones J.D."/>
        </authorList>
    </citation>
    <scope>NUCLEOTIDE SEQUENCE</scope>
</reference>
<dbReference type="AlphaFoldDB" id="F0WM18"/>
<keyword evidence="2" id="KW-0732">Signal</keyword>
<dbReference type="EMBL" id="FR824196">
    <property type="protein sequence ID" value="CCA22345.1"/>
    <property type="molecule type" value="Genomic_DNA"/>
</dbReference>
<evidence type="ECO:0000256" key="1">
    <source>
        <dbReference type="SAM" id="MobiDB-lite"/>
    </source>
</evidence>
<protein>
    <submittedName>
        <fullName evidence="3">Phospholipase A2 putative</fullName>
    </submittedName>
</protein>
<evidence type="ECO:0000313" key="3">
    <source>
        <dbReference type="EMBL" id="CCA22345.1"/>
    </source>
</evidence>